<comment type="similarity">
    <text evidence="1">Belongs to the methylthioribose kinase family.</text>
</comment>
<dbReference type="NCBIfam" id="TIGR01767">
    <property type="entry name" value="MTRK"/>
    <property type="match status" value="1"/>
</dbReference>
<dbReference type="PANTHER" id="PTHR34273:SF2">
    <property type="entry name" value="METHYLTHIORIBOSE KINASE"/>
    <property type="match status" value="1"/>
</dbReference>
<comment type="subunit">
    <text evidence="2">Homodimer.</text>
</comment>
<dbReference type="RefSeq" id="WP_120642282.1">
    <property type="nucleotide sequence ID" value="NZ_RAWB01000032.1"/>
</dbReference>
<gene>
    <name evidence="9" type="primary">mtnK</name>
    <name evidence="9" type="ORF">D7V93_05110</name>
</gene>
<dbReference type="SUPFAM" id="SSF56112">
    <property type="entry name" value="Protein kinase-like (PK-like)"/>
    <property type="match status" value="1"/>
</dbReference>
<dbReference type="EC" id="2.7.1.100" evidence="3"/>
<evidence type="ECO:0000259" key="8">
    <source>
        <dbReference type="Pfam" id="PF01636"/>
    </source>
</evidence>
<protein>
    <recommendedName>
        <fullName evidence="3">S-methyl-5-thioribose kinase</fullName>
        <ecNumber evidence="3">2.7.1.100</ecNumber>
    </recommendedName>
</protein>
<evidence type="ECO:0000256" key="3">
    <source>
        <dbReference type="ARBA" id="ARBA00012128"/>
    </source>
</evidence>
<keyword evidence="6 9" id="KW-0418">Kinase</keyword>
<dbReference type="Proteomes" id="UP000272888">
    <property type="component" value="Unassembled WGS sequence"/>
</dbReference>
<keyword evidence="4 9" id="KW-0808">Transferase</keyword>
<evidence type="ECO:0000313" key="9">
    <source>
        <dbReference type="EMBL" id="RKH65961.1"/>
    </source>
</evidence>
<dbReference type="Pfam" id="PF01636">
    <property type="entry name" value="APH"/>
    <property type="match status" value="1"/>
</dbReference>
<sequence>MALSVPEGYEPLHVGGLPGYLAGVAHLAARLGGRPEDWRVQEVSDGNVNQVFRVHGPDGDVCVKQSLPYVRLVGESWPLTLERIHFEHLALLEHGRHAGRRVPEVLHHDARLFLIVVECLTPHLILREGMTSGIRYPHLARHLADYLARSLFFTSSLALPAEAKKAGVAAFCANTAMCRIMEDMVFTEPYQVHPRNRWTSPALDGLAAQVREDVPLKLAASRLKRHYLDTTEALLHGDLHTGSIMVTPEDTRIIDQEFAFYGPMAFDVGSLLAHLLLNFFSQGGHSTAEAPRESYASWVLETVEAWWSSFQDTFLRLWEEHGHGAGDPSALFTTPAGRVALQAERRAYLQRLWEQGVAYAGAELLRRIFGLAHTLDLERIADVDRRATCEARCVQLGRSLLVEPGRYRSVSDVTAAAREVVAGAPRQQVG</sequence>
<dbReference type="AlphaFoldDB" id="A0A3A8QEB8"/>
<dbReference type="Gene3D" id="3.90.1200.10">
    <property type="match status" value="1"/>
</dbReference>
<evidence type="ECO:0000256" key="1">
    <source>
        <dbReference type="ARBA" id="ARBA00010165"/>
    </source>
</evidence>
<keyword evidence="10" id="KW-1185">Reference proteome</keyword>
<proteinExistence type="inferred from homology"/>
<evidence type="ECO:0000256" key="4">
    <source>
        <dbReference type="ARBA" id="ARBA00022679"/>
    </source>
</evidence>
<feature type="domain" description="Aminoglycoside phosphotransferase" evidence="8">
    <location>
        <begin position="40"/>
        <end position="274"/>
    </location>
</feature>
<dbReference type="GO" id="GO:0046522">
    <property type="term" value="F:S-methyl-5-thioribose kinase activity"/>
    <property type="evidence" value="ECO:0007669"/>
    <property type="project" value="UniProtKB-EC"/>
</dbReference>
<organism evidence="9 10">
    <name type="scientific">Corallococcus llansteffanensis</name>
    <dbReference type="NCBI Taxonomy" id="2316731"/>
    <lineage>
        <taxon>Bacteria</taxon>
        <taxon>Pseudomonadati</taxon>
        <taxon>Myxococcota</taxon>
        <taxon>Myxococcia</taxon>
        <taxon>Myxococcales</taxon>
        <taxon>Cystobacterineae</taxon>
        <taxon>Myxococcaceae</taxon>
        <taxon>Corallococcus</taxon>
    </lineage>
</organism>
<evidence type="ECO:0000256" key="2">
    <source>
        <dbReference type="ARBA" id="ARBA00011738"/>
    </source>
</evidence>
<reference evidence="10" key="1">
    <citation type="submission" date="2018-09" db="EMBL/GenBank/DDBJ databases">
        <authorList>
            <person name="Livingstone P.G."/>
            <person name="Whitworth D.E."/>
        </authorList>
    </citation>
    <scope>NUCLEOTIDE SEQUENCE [LARGE SCALE GENOMIC DNA]</scope>
    <source>
        <strain evidence="10">CA051B</strain>
    </source>
</reference>
<dbReference type="GO" id="GO:0009086">
    <property type="term" value="P:methionine biosynthetic process"/>
    <property type="evidence" value="ECO:0007669"/>
    <property type="project" value="InterPro"/>
</dbReference>
<evidence type="ECO:0000256" key="7">
    <source>
        <dbReference type="ARBA" id="ARBA00022840"/>
    </source>
</evidence>
<name>A0A3A8QEB8_9BACT</name>
<evidence type="ECO:0000256" key="5">
    <source>
        <dbReference type="ARBA" id="ARBA00022741"/>
    </source>
</evidence>
<accession>A0A3A8QEB8</accession>
<dbReference type="InterPro" id="IPR002575">
    <property type="entry name" value="Aminoglycoside_PTrfase"/>
</dbReference>
<keyword evidence="5" id="KW-0547">Nucleotide-binding</keyword>
<keyword evidence="7" id="KW-0067">ATP-binding</keyword>
<dbReference type="PANTHER" id="PTHR34273">
    <property type="entry name" value="METHYLTHIORIBOSE KINASE"/>
    <property type="match status" value="1"/>
</dbReference>
<evidence type="ECO:0000256" key="6">
    <source>
        <dbReference type="ARBA" id="ARBA00022777"/>
    </source>
</evidence>
<dbReference type="InterPro" id="IPR009212">
    <property type="entry name" value="Methylthioribose_kinase"/>
</dbReference>
<evidence type="ECO:0000313" key="10">
    <source>
        <dbReference type="Proteomes" id="UP000272888"/>
    </source>
</evidence>
<comment type="caution">
    <text evidence="9">The sequence shown here is derived from an EMBL/GenBank/DDBJ whole genome shotgun (WGS) entry which is preliminary data.</text>
</comment>
<dbReference type="PIRSF" id="PIRSF031134">
    <property type="entry name" value="MTRK"/>
    <property type="match status" value="1"/>
</dbReference>
<dbReference type="EMBL" id="RAWB01000032">
    <property type="protein sequence ID" value="RKH65961.1"/>
    <property type="molecule type" value="Genomic_DNA"/>
</dbReference>
<dbReference type="InterPro" id="IPR011009">
    <property type="entry name" value="Kinase-like_dom_sf"/>
</dbReference>
<dbReference type="Gene3D" id="3.30.200.20">
    <property type="entry name" value="Phosphorylase Kinase, domain 1"/>
    <property type="match status" value="1"/>
</dbReference>
<dbReference type="GO" id="GO:0005524">
    <property type="term" value="F:ATP binding"/>
    <property type="evidence" value="ECO:0007669"/>
    <property type="project" value="UniProtKB-KW"/>
</dbReference>